<evidence type="ECO:0000256" key="5">
    <source>
        <dbReference type="ARBA" id="ARBA00022827"/>
    </source>
</evidence>
<name>A0ABM6PHF3_9RHOB</name>
<dbReference type="SUPFAM" id="SSF51905">
    <property type="entry name" value="FAD/NAD(P)-binding domain"/>
    <property type="match status" value="1"/>
</dbReference>
<keyword evidence="7" id="KW-0503">Monooxygenase</keyword>
<evidence type="ECO:0000313" key="9">
    <source>
        <dbReference type="EMBL" id="ATG37229.1"/>
    </source>
</evidence>
<dbReference type="Gene3D" id="3.50.50.60">
    <property type="entry name" value="FAD/NAD(P)-binding domain"/>
    <property type="match status" value="2"/>
</dbReference>
<protein>
    <submittedName>
        <fullName evidence="9">Protein VisC-like protein</fullName>
    </submittedName>
</protein>
<dbReference type="InterPro" id="IPR002938">
    <property type="entry name" value="FAD-bd"/>
</dbReference>
<proteinExistence type="inferred from homology"/>
<comment type="cofactor">
    <cofactor evidence="1">
        <name>FAD</name>
        <dbReference type="ChEBI" id="CHEBI:57692"/>
    </cofactor>
</comment>
<dbReference type="InterPro" id="IPR051205">
    <property type="entry name" value="UbiH/COQ6_monooxygenase"/>
</dbReference>
<organism evidence="9 10">
    <name type="scientific">Phaeobacter piscinae</name>
    <dbReference type="NCBI Taxonomy" id="1580596"/>
    <lineage>
        <taxon>Bacteria</taxon>
        <taxon>Pseudomonadati</taxon>
        <taxon>Pseudomonadota</taxon>
        <taxon>Alphaproteobacteria</taxon>
        <taxon>Rhodobacterales</taxon>
        <taxon>Roseobacteraceae</taxon>
        <taxon>Phaeobacter</taxon>
    </lineage>
</organism>
<comment type="pathway">
    <text evidence="2">Cofactor biosynthesis; ubiquinone biosynthesis.</text>
</comment>
<comment type="similarity">
    <text evidence="3">Belongs to the UbiH/COQ6 family.</text>
</comment>
<evidence type="ECO:0000256" key="7">
    <source>
        <dbReference type="ARBA" id="ARBA00023033"/>
    </source>
</evidence>
<dbReference type="Proteomes" id="UP000218891">
    <property type="component" value="Chromosome"/>
</dbReference>
<evidence type="ECO:0000256" key="1">
    <source>
        <dbReference type="ARBA" id="ARBA00001974"/>
    </source>
</evidence>
<evidence type="ECO:0000256" key="6">
    <source>
        <dbReference type="ARBA" id="ARBA00023002"/>
    </source>
</evidence>
<evidence type="ECO:0000256" key="2">
    <source>
        <dbReference type="ARBA" id="ARBA00004749"/>
    </source>
</evidence>
<dbReference type="PROSITE" id="PS01304">
    <property type="entry name" value="UBIH"/>
    <property type="match status" value="1"/>
</dbReference>
<keyword evidence="6" id="KW-0560">Oxidoreductase</keyword>
<gene>
    <name evidence="9" type="ORF">PhaeoP36_03143</name>
</gene>
<evidence type="ECO:0000256" key="3">
    <source>
        <dbReference type="ARBA" id="ARBA00005349"/>
    </source>
</evidence>
<evidence type="ECO:0000259" key="8">
    <source>
        <dbReference type="Pfam" id="PF01494"/>
    </source>
</evidence>
<feature type="domain" description="FAD-binding" evidence="8">
    <location>
        <begin position="17"/>
        <end position="354"/>
    </location>
</feature>
<evidence type="ECO:0000256" key="4">
    <source>
        <dbReference type="ARBA" id="ARBA00022630"/>
    </source>
</evidence>
<evidence type="ECO:0000313" key="10">
    <source>
        <dbReference type="Proteomes" id="UP000218891"/>
    </source>
</evidence>
<reference evidence="9 10" key="2">
    <citation type="journal article" date="2017" name="Genome Biol. Evol.">
        <title>Trajectories and Drivers of Genome Evolution in Surface-Associated Marine Phaeobacter.</title>
        <authorList>
            <person name="Freese H.M."/>
            <person name="Sikorski J."/>
            <person name="Bunk B."/>
            <person name="Scheuner C."/>
            <person name="Meier-Kolthoff J.P."/>
            <person name="Sproer C."/>
            <person name="Gram L."/>
            <person name="Overmann J."/>
        </authorList>
    </citation>
    <scope>NUCLEOTIDE SEQUENCE [LARGE SCALE GENOMIC DNA]</scope>
    <source>
        <strain evidence="9 10">P36</strain>
    </source>
</reference>
<keyword evidence="5" id="KW-0274">FAD</keyword>
<reference evidence="9 10" key="3">
    <citation type="journal article" date="2017" name="Int. J. Syst. Evol. Microbiol.">
        <title>Adaptation of Surface-Associated Bacteria to the Open Ocean: A Genomically Distinct Subpopulation of Phaeobacter gallaeciensis Colonizes Pacific Mesozooplankton.</title>
        <authorList>
            <person name="Freese H.M."/>
            <person name="Methner A."/>
            <person name="Overmann J."/>
        </authorList>
    </citation>
    <scope>NUCLEOTIDE SEQUENCE [LARGE SCALE GENOMIC DNA]</scope>
    <source>
        <strain evidence="9 10">P36</strain>
    </source>
</reference>
<reference evidence="9 10" key="4">
    <citation type="journal article" date="2018" name="Environ. Microbiol. Rep.">
        <title>Phylogenetic distribution of roseobacticides in the Roseobacter group and their effect on microalgae.</title>
        <authorList>
            <person name="Sonnenschein E.C."/>
            <person name="Phippen C.B."/>
            <person name="Bentzon-Tilia M."/>
            <person name="Rasmussen S.A."/>
            <person name="Nielsen K.F."/>
            <person name="Gram L."/>
        </authorList>
    </citation>
    <scope>NUCLEOTIDE SEQUENCE [LARGE SCALE GENOMIC DNA]</scope>
    <source>
        <strain evidence="9 10">P36</strain>
    </source>
</reference>
<dbReference type="Pfam" id="PF01494">
    <property type="entry name" value="FAD_binding_3"/>
    <property type="match status" value="1"/>
</dbReference>
<sequence length="420" mass="45231">MDNPNRRRILRGMKNTSDILIVGGGLNGPALALALAQTGHNVTLIDALPRDLRDDEAFDGRSYALALASQRLVDQIGVWSQVADNAQPMLDIKVTDGRAGQGPSPFFMHFDHAEIEDGPMGYMIEDRYLRRALRSAMEDNAAITLVDEQTVVAQRVDTSGVTVTLASGDTLRAGMIVGADGRRSGTAARAGIKRTGWDYGQTALVCAIEHEKPHHGVAHQFFMPPGPLAILPLPGNRSSIVWSERSSTARSIQALGEADYLAALRPRFGDFLGEISLAGDRFTYPLNLTLANAFVSERLALVGDAAHGVHPIAGQGLNAGLRDVGALAEVLTEAKRRGEDIASPLVLARYQQWRRFDTASLAAATDMFNRLFSSDNPLLRLGRDIGMGVVGAIPGLRQSFIREAAGLTGDLPRLLQGRKI</sequence>
<accession>A0ABM6PHF3</accession>
<dbReference type="PANTHER" id="PTHR43876:SF7">
    <property type="entry name" value="UBIQUINONE BIOSYNTHESIS MONOOXYGENASE COQ6, MITOCHONDRIAL"/>
    <property type="match status" value="1"/>
</dbReference>
<dbReference type="PANTHER" id="PTHR43876">
    <property type="entry name" value="UBIQUINONE BIOSYNTHESIS MONOOXYGENASE COQ6, MITOCHONDRIAL"/>
    <property type="match status" value="1"/>
</dbReference>
<keyword evidence="10" id="KW-1185">Reference proteome</keyword>
<dbReference type="EMBL" id="CP010643">
    <property type="protein sequence ID" value="ATG37229.1"/>
    <property type="molecule type" value="Genomic_DNA"/>
</dbReference>
<dbReference type="PRINTS" id="PR00420">
    <property type="entry name" value="RNGMNOXGNASE"/>
</dbReference>
<dbReference type="InterPro" id="IPR036188">
    <property type="entry name" value="FAD/NAD-bd_sf"/>
</dbReference>
<keyword evidence="4" id="KW-0285">Flavoprotein</keyword>
<dbReference type="NCBIfam" id="TIGR01988">
    <property type="entry name" value="Ubi-OHases"/>
    <property type="match status" value="1"/>
</dbReference>
<dbReference type="InterPro" id="IPR018168">
    <property type="entry name" value="Ubi_Hdrlase_CS"/>
</dbReference>
<reference evidence="9 10" key="1">
    <citation type="journal article" date="2017" name="Front. Microbiol.">
        <title>Phaeobacter piscinae sp. nov., a species of the Roseobacter group and potential aquaculture probiont.</title>
        <authorList>
            <person name="Sonnenschein E.C."/>
            <person name="Phippen C.B.W."/>
            <person name="Nielsen K.F."/>
            <person name="Mateiu R.V."/>
            <person name="Melchiorsen J."/>
            <person name="Gram L."/>
            <person name="Overmann J."/>
            <person name="Freese H.M."/>
        </authorList>
    </citation>
    <scope>NUCLEOTIDE SEQUENCE [LARGE SCALE GENOMIC DNA]</scope>
    <source>
        <strain evidence="9 10">P36</strain>
    </source>
</reference>
<dbReference type="InterPro" id="IPR010971">
    <property type="entry name" value="UbiH/COQ6"/>
</dbReference>